<dbReference type="InterPro" id="IPR035909">
    <property type="entry name" value="CheB_C"/>
</dbReference>
<dbReference type="EMBL" id="JBHRYF010000002">
    <property type="protein sequence ID" value="MFC3659711.1"/>
    <property type="molecule type" value="Genomic_DNA"/>
</dbReference>
<dbReference type="InterPro" id="IPR000673">
    <property type="entry name" value="Sig_transdc_resp-reg_Me-estase"/>
</dbReference>
<evidence type="ECO:0000313" key="3">
    <source>
        <dbReference type="EMBL" id="MFC3659711.1"/>
    </source>
</evidence>
<dbReference type="PROSITE" id="PS50122">
    <property type="entry name" value="CHEB"/>
    <property type="match status" value="1"/>
</dbReference>
<reference evidence="4" key="1">
    <citation type="journal article" date="2019" name="Int. J. Syst. Evol. Microbiol.">
        <title>The Global Catalogue of Microorganisms (GCM) 10K type strain sequencing project: providing services to taxonomists for standard genome sequencing and annotation.</title>
        <authorList>
            <consortium name="The Broad Institute Genomics Platform"/>
            <consortium name="The Broad Institute Genome Sequencing Center for Infectious Disease"/>
            <person name="Wu L."/>
            <person name="Ma J."/>
        </authorList>
    </citation>
    <scope>NUCLEOTIDE SEQUENCE [LARGE SCALE GENOMIC DNA]</scope>
    <source>
        <strain evidence="4">KCTC 42211</strain>
    </source>
</reference>
<gene>
    <name evidence="3" type="ORF">ACFOM9_06420</name>
</gene>
<feature type="domain" description="CheB-type methylesterase" evidence="2">
    <location>
        <begin position="341"/>
        <end position="424"/>
    </location>
</feature>
<accession>A0ABV7USD7</accession>
<dbReference type="Gene3D" id="3.40.50.180">
    <property type="entry name" value="Methylesterase CheB, C-terminal domain"/>
    <property type="match status" value="1"/>
</dbReference>
<dbReference type="Pfam" id="PF01339">
    <property type="entry name" value="CheB_methylest"/>
    <property type="match status" value="1"/>
</dbReference>
<protein>
    <submittedName>
        <fullName evidence="3">Chemotaxis protein CheB</fullName>
    </submittedName>
</protein>
<comment type="caution">
    <text evidence="3">The sequence shown here is derived from an EMBL/GenBank/DDBJ whole genome shotgun (WGS) entry which is preliminary data.</text>
</comment>
<proteinExistence type="predicted"/>
<evidence type="ECO:0000259" key="2">
    <source>
        <dbReference type="PROSITE" id="PS50122"/>
    </source>
</evidence>
<sequence>MTDLAAPRVVLLARAGEARDRLGDALVQAGAEVVLIADPVSSDPADAIASRPQAVLVALEPAVEDALERHEALLSTPGIIVVFDEVELAANRSGWDAARWVRHLAAKLHRHDDVLPPGWDLEGDLQPSPGPLPTPGNPAGLDIAPFADEAQQHASEVPRDDGLEPDVRLEGDFASELTLMDEFAEADVVAADPPSEPDYAIADEPLGADDGGIDAIDIDALSVDTLSFEALPDDSEEAPQSRDDVAAFSIESMDDATPLPDIDFEGAESAAMGAEAAPATRGTTLELVDVDALLASVESLETGGDFAEAPSTNAPAIDLEALEQRVSGLSLADVDSYGHGPLRGAVVVEGGLGGPDAVRQLLAAIPEGFPRPVLVRLQLDGGRYDRLVKQMGRAARLPVALAEAGQEAEAGTVYFVPPELSIELSGSRLMFVADDAGARPLLGALPAGDSALMLLSGSSLDSVDAAMKQVPAGLLVVGQALEGCYDATASTALIARGAITAPPAALADLLTGRWPS</sequence>
<comment type="caution">
    <text evidence="1">Lacks conserved residue(s) required for the propagation of feature annotation.</text>
</comment>
<organism evidence="3 4">
    <name type="scientific">Luteimonas notoginsengisoli</name>
    <dbReference type="NCBI Taxonomy" id="1578200"/>
    <lineage>
        <taxon>Bacteria</taxon>
        <taxon>Pseudomonadati</taxon>
        <taxon>Pseudomonadota</taxon>
        <taxon>Gammaproteobacteria</taxon>
        <taxon>Lysobacterales</taxon>
        <taxon>Lysobacteraceae</taxon>
        <taxon>Luteimonas</taxon>
    </lineage>
</organism>
<keyword evidence="4" id="KW-1185">Reference proteome</keyword>
<dbReference type="SUPFAM" id="SSF52738">
    <property type="entry name" value="Methylesterase CheB, C-terminal domain"/>
    <property type="match status" value="1"/>
</dbReference>
<name>A0ABV7USD7_9GAMM</name>
<dbReference type="Proteomes" id="UP001595724">
    <property type="component" value="Unassembled WGS sequence"/>
</dbReference>
<dbReference type="RefSeq" id="WP_386707791.1">
    <property type="nucleotide sequence ID" value="NZ_JBHRYF010000002.1"/>
</dbReference>
<evidence type="ECO:0000256" key="1">
    <source>
        <dbReference type="PROSITE-ProRule" id="PRU00050"/>
    </source>
</evidence>
<evidence type="ECO:0000313" key="4">
    <source>
        <dbReference type="Proteomes" id="UP001595724"/>
    </source>
</evidence>